<dbReference type="GO" id="GO:0004523">
    <property type="term" value="F:RNA-DNA hybrid ribonuclease activity"/>
    <property type="evidence" value="ECO:0007669"/>
    <property type="project" value="InterPro"/>
</dbReference>
<name>A0A7J7NY19_9MAGN</name>
<dbReference type="InterPro" id="IPR036397">
    <property type="entry name" value="RNaseH_sf"/>
</dbReference>
<proteinExistence type="predicted"/>
<dbReference type="GO" id="GO:0003676">
    <property type="term" value="F:nucleic acid binding"/>
    <property type="evidence" value="ECO:0007669"/>
    <property type="project" value="InterPro"/>
</dbReference>
<dbReference type="PROSITE" id="PS50879">
    <property type="entry name" value="RNASE_H_1"/>
    <property type="match status" value="1"/>
</dbReference>
<evidence type="ECO:0000259" key="1">
    <source>
        <dbReference type="PROSITE" id="PS50879"/>
    </source>
</evidence>
<dbReference type="InterPro" id="IPR052929">
    <property type="entry name" value="RNase_H-like_EbsB-rel"/>
</dbReference>
<comment type="caution">
    <text evidence="2">The sequence shown here is derived from an EMBL/GenBank/DDBJ whole genome shotgun (WGS) entry which is preliminary data.</text>
</comment>
<accession>A0A7J7NY19</accession>
<dbReference type="InterPro" id="IPR002156">
    <property type="entry name" value="RNaseH_domain"/>
</dbReference>
<dbReference type="CDD" id="cd06222">
    <property type="entry name" value="RNase_H_like"/>
    <property type="match status" value="1"/>
</dbReference>
<dbReference type="EMBL" id="JACGCM010000445">
    <property type="protein sequence ID" value="KAF6172111.1"/>
    <property type="molecule type" value="Genomic_DNA"/>
</dbReference>
<dbReference type="Pfam" id="PF13456">
    <property type="entry name" value="RVT_3"/>
    <property type="match status" value="1"/>
</dbReference>
<organism evidence="2 3">
    <name type="scientific">Kingdonia uniflora</name>
    <dbReference type="NCBI Taxonomy" id="39325"/>
    <lineage>
        <taxon>Eukaryota</taxon>
        <taxon>Viridiplantae</taxon>
        <taxon>Streptophyta</taxon>
        <taxon>Embryophyta</taxon>
        <taxon>Tracheophyta</taxon>
        <taxon>Spermatophyta</taxon>
        <taxon>Magnoliopsida</taxon>
        <taxon>Ranunculales</taxon>
        <taxon>Circaeasteraceae</taxon>
        <taxon>Kingdonia</taxon>
    </lineage>
</organism>
<gene>
    <name evidence="2" type="ORF">GIB67_029529</name>
</gene>
<dbReference type="InterPro" id="IPR044730">
    <property type="entry name" value="RNase_H-like_dom_plant"/>
</dbReference>
<feature type="domain" description="RNase H type-1" evidence="1">
    <location>
        <begin position="81"/>
        <end position="174"/>
    </location>
</feature>
<protein>
    <recommendedName>
        <fullName evidence="1">RNase H type-1 domain-containing protein</fullName>
    </recommendedName>
</protein>
<evidence type="ECO:0000313" key="3">
    <source>
        <dbReference type="Proteomes" id="UP000541444"/>
    </source>
</evidence>
<dbReference type="OrthoDB" id="1938131at2759"/>
<keyword evidence="3" id="KW-1185">Reference proteome</keyword>
<sequence length="174" mass="19716">MAFSIYSNIWKARNKWRFDGIKLHHQIITLNILTDIADATHLSKNLMHNTARDLKIIKALNVHCKPRHGSNIENFKWWLPTPNEVKIYCDDLSLSNTGDAGIGIIYKNNIREVLGTYSKSIGHATNFIAEITTIIQGIHGAITNGWMNFWVVSDSATAINAYIKDIIPWALRTT</sequence>
<reference evidence="2 3" key="1">
    <citation type="journal article" date="2020" name="IScience">
        <title>Genome Sequencing of the Endangered Kingdonia uniflora (Circaeasteraceae, Ranunculales) Reveals Potential Mechanisms of Evolutionary Specialization.</title>
        <authorList>
            <person name="Sun Y."/>
            <person name="Deng T."/>
            <person name="Zhang A."/>
            <person name="Moore M.J."/>
            <person name="Landis J.B."/>
            <person name="Lin N."/>
            <person name="Zhang H."/>
            <person name="Zhang X."/>
            <person name="Huang J."/>
            <person name="Zhang X."/>
            <person name="Sun H."/>
            <person name="Wang H."/>
        </authorList>
    </citation>
    <scope>NUCLEOTIDE SEQUENCE [LARGE SCALE GENOMIC DNA]</scope>
    <source>
        <strain evidence="2">TB1705</strain>
        <tissue evidence="2">Leaf</tissue>
    </source>
</reference>
<dbReference type="AlphaFoldDB" id="A0A7J7NY19"/>
<dbReference type="PANTHER" id="PTHR47074">
    <property type="entry name" value="BNAC02G40300D PROTEIN"/>
    <property type="match status" value="1"/>
</dbReference>
<dbReference type="Gene3D" id="3.30.420.10">
    <property type="entry name" value="Ribonuclease H-like superfamily/Ribonuclease H"/>
    <property type="match status" value="1"/>
</dbReference>
<dbReference type="Proteomes" id="UP000541444">
    <property type="component" value="Unassembled WGS sequence"/>
</dbReference>
<dbReference type="SUPFAM" id="SSF53098">
    <property type="entry name" value="Ribonuclease H-like"/>
    <property type="match status" value="1"/>
</dbReference>
<dbReference type="InterPro" id="IPR012337">
    <property type="entry name" value="RNaseH-like_sf"/>
</dbReference>
<dbReference type="PANTHER" id="PTHR47074:SF75">
    <property type="entry name" value="RNASE H TYPE-1 DOMAIN-CONTAINING PROTEIN"/>
    <property type="match status" value="1"/>
</dbReference>
<evidence type="ECO:0000313" key="2">
    <source>
        <dbReference type="EMBL" id="KAF6172111.1"/>
    </source>
</evidence>